<name>A0ABQ2DCT2_9MICC</name>
<gene>
    <name evidence="1" type="ORF">GCM10007173_10330</name>
</gene>
<reference evidence="2" key="1">
    <citation type="journal article" date="2019" name="Int. J. Syst. Evol. Microbiol.">
        <title>The Global Catalogue of Microorganisms (GCM) 10K type strain sequencing project: providing services to taxonomists for standard genome sequencing and annotation.</title>
        <authorList>
            <consortium name="The Broad Institute Genomics Platform"/>
            <consortium name="The Broad Institute Genome Sequencing Center for Infectious Disease"/>
            <person name="Wu L."/>
            <person name="Ma J."/>
        </authorList>
    </citation>
    <scope>NUCLEOTIDE SEQUENCE [LARGE SCALE GENOMIC DNA]</scope>
    <source>
        <strain evidence="2">CGMCC 1.3685</strain>
    </source>
</reference>
<accession>A0ABQ2DCT2</accession>
<proteinExistence type="predicted"/>
<dbReference type="EMBL" id="BMKX01000002">
    <property type="protein sequence ID" value="GGJ53736.1"/>
    <property type="molecule type" value="Genomic_DNA"/>
</dbReference>
<dbReference type="Proteomes" id="UP000606115">
    <property type="component" value="Unassembled WGS sequence"/>
</dbReference>
<keyword evidence="2" id="KW-1185">Reference proteome</keyword>
<sequence>MDSQLPLRILEAVGLLHRLGYYALRILPGINASGTAWRIVIFNVTEWNFEDEFGDPYNAEERCLYSTAGQNVFNNDVQFPEDVSHVSVAEAILEAMPSLQRSTGQESGNQQYTNWYAMLLSQVHSLADLPVAYADYFDDSLGWELGWGSTRRVPEPPKHLPAPKPSKRADSDEHYVLELCDQVLAAKRTGQQTFPWLVGDPSITNGKVKPLPVDGYWAELGIVVEYHERQHTESVPFFDDKMTASGRRRGDQRRIYDARKAELIPEHNLKLVIIDFKNFSNKRGKIVRKPSEDLKIVESMLSQVMEDSAGDITR</sequence>
<evidence type="ECO:0000313" key="2">
    <source>
        <dbReference type="Proteomes" id="UP000606115"/>
    </source>
</evidence>
<organism evidence="1 2">
    <name type="scientific">Glutamicibacter ardleyensis</name>
    <dbReference type="NCBI Taxonomy" id="225894"/>
    <lineage>
        <taxon>Bacteria</taxon>
        <taxon>Bacillati</taxon>
        <taxon>Actinomycetota</taxon>
        <taxon>Actinomycetes</taxon>
        <taxon>Micrococcales</taxon>
        <taxon>Micrococcaceae</taxon>
        <taxon>Glutamicibacter</taxon>
    </lineage>
</organism>
<dbReference type="RefSeq" id="WP_205738299.1">
    <property type="nucleotide sequence ID" value="NZ_BMKX01000002.1"/>
</dbReference>
<protein>
    <submittedName>
        <fullName evidence="1">Uncharacterized protein</fullName>
    </submittedName>
</protein>
<evidence type="ECO:0000313" key="1">
    <source>
        <dbReference type="EMBL" id="GGJ53736.1"/>
    </source>
</evidence>
<dbReference type="GeneID" id="303306084"/>
<comment type="caution">
    <text evidence="1">The sequence shown here is derived from an EMBL/GenBank/DDBJ whole genome shotgun (WGS) entry which is preliminary data.</text>
</comment>